<feature type="transmembrane region" description="Helical" evidence="1">
    <location>
        <begin position="409"/>
        <end position="430"/>
    </location>
</feature>
<feature type="transmembrane region" description="Helical" evidence="1">
    <location>
        <begin position="218"/>
        <end position="241"/>
    </location>
</feature>
<evidence type="ECO:0000313" key="3">
    <source>
        <dbReference type="Proteomes" id="UP000008068"/>
    </source>
</evidence>
<keyword evidence="3" id="KW-1185">Reference proteome</keyword>
<dbReference type="InterPro" id="IPR019428">
    <property type="entry name" value="7TM_GPCR_serpentine_rcpt_Str"/>
</dbReference>
<evidence type="ECO:0000256" key="1">
    <source>
        <dbReference type="SAM" id="Phobius"/>
    </source>
</evidence>
<dbReference type="OMA" id="NEYEMEM"/>
<gene>
    <name evidence="2" type="ORF">CAEBREN_02318</name>
</gene>
<feature type="transmembrane region" description="Helical" evidence="1">
    <location>
        <begin position="267"/>
        <end position="291"/>
    </location>
</feature>
<dbReference type="SUPFAM" id="SSF81321">
    <property type="entry name" value="Family A G protein-coupled receptor-like"/>
    <property type="match status" value="2"/>
</dbReference>
<feature type="transmembrane region" description="Helical" evidence="1">
    <location>
        <begin position="349"/>
        <end position="376"/>
    </location>
</feature>
<feature type="transmembrane region" description="Helical" evidence="1">
    <location>
        <begin position="149"/>
        <end position="168"/>
    </location>
</feature>
<accession>G0NRE2</accession>
<proteinExistence type="predicted"/>
<protein>
    <submittedName>
        <fullName evidence="2">Uncharacterized protein</fullName>
    </submittedName>
</protein>
<dbReference type="Proteomes" id="UP000008068">
    <property type="component" value="Unassembled WGS sequence"/>
</dbReference>
<feature type="transmembrane region" description="Helical" evidence="1">
    <location>
        <begin position="101"/>
        <end position="128"/>
    </location>
</feature>
<feature type="transmembrane region" description="Helical" evidence="1">
    <location>
        <begin position="188"/>
        <end position="206"/>
    </location>
</feature>
<keyword evidence="1" id="KW-0472">Membrane</keyword>
<evidence type="ECO:0000313" key="2">
    <source>
        <dbReference type="EMBL" id="EGT36135.1"/>
    </source>
</evidence>
<dbReference type="Pfam" id="PF10326">
    <property type="entry name" value="7TM_GPCR_Str"/>
    <property type="match status" value="2"/>
</dbReference>
<organism evidence="3">
    <name type="scientific">Caenorhabditis brenneri</name>
    <name type="common">Nematode worm</name>
    <dbReference type="NCBI Taxonomy" id="135651"/>
    <lineage>
        <taxon>Eukaryota</taxon>
        <taxon>Metazoa</taxon>
        <taxon>Ecdysozoa</taxon>
        <taxon>Nematoda</taxon>
        <taxon>Chromadorea</taxon>
        <taxon>Rhabditida</taxon>
        <taxon>Rhabditina</taxon>
        <taxon>Rhabditomorpha</taxon>
        <taxon>Rhabditoidea</taxon>
        <taxon>Rhabditidae</taxon>
        <taxon>Peloderinae</taxon>
        <taxon>Caenorhabditis</taxon>
    </lineage>
</organism>
<dbReference type="InParanoid" id="G0NRE2"/>
<feature type="transmembrane region" description="Helical" evidence="1">
    <location>
        <begin position="465"/>
        <end position="490"/>
    </location>
</feature>
<feature type="transmembrane region" description="Helical" evidence="1">
    <location>
        <begin position="303"/>
        <end position="324"/>
    </location>
</feature>
<feature type="transmembrane region" description="Helical" evidence="1">
    <location>
        <begin position="62"/>
        <end position="81"/>
    </location>
</feature>
<feature type="transmembrane region" description="Helical" evidence="1">
    <location>
        <begin position="555"/>
        <end position="577"/>
    </location>
</feature>
<dbReference type="OrthoDB" id="5792363at2759"/>
<feature type="transmembrane region" description="Helical" evidence="1">
    <location>
        <begin position="30"/>
        <end position="50"/>
    </location>
</feature>
<reference evidence="3" key="1">
    <citation type="submission" date="2011-07" db="EMBL/GenBank/DDBJ databases">
        <authorList>
            <consortium name="Caenorhabditis brenneri Sequencing and Analysis Consortium"/>
            <person name="Wilson R.K."/>
        </authorList>
    </citation>
    <scope>NUCLEOTIDE SEQUENCE [LARGE SCALE GENOMIC DNA]</scope>
    <source>
        <strain evidence="3">PB2801</strain>
    </source>
</reference>
<keyword evidence="1" id="KW-1133">Transmembrane helix</keyword>
<name>G0NRE2_CAEBE</name>
<dbReference type="Gene3D" id="1.20.1070.10">
    <property type="entry name" value="Rhodopsin 7-helix transmembrane proteins"/>
    <property type="match status" value="1"/>
</dbReference>
<dbReference type="eggNOG" id="ENOG502TJBE">
    <property type="taxonomic scope" value="Eukaryota"/>
</dbReference>
<dbReference type="HOGENOM" id="CLU_528098_0_0_1"/>
<dbReference type="PANTHER" id="PTHR47758:SF2">
    <property type="entry name" value="SERPENTINE RECEPTOR, CLASS M"/>
    <property type="match status" value="1"/>
</dbReference>
<sequence>MNFSTVQNLTNEYVTSKPYQDFSGNYIGDVNSYIAGIISIISNFTLIYATSQVKSFTSSVRFSQYSISVLRLIFSLSIMLTCPSIEYESETESLYIIKNGFYLPVFVGESLLTVFIVSIVMSCNGPAVQYLQVAVMLSSSSRQQSKCSISIMPVLVAVPTVILVYFGYVPQFYDVQMSEFFLERLSQQGITSLLIVTVHLTSASVAEGHMNFDMMSQVCTFFILIVMFFSLAITILCYLSIRKQMVHRRAEIGSATQSTQEQLNTVLLIQFLFPFLTIHIPFYITFILPFFNNEIEFLTDNMLYLCAWCPAINPIIVMIMVKVIKYFSSTKTMFIIKNGFTLPTGIGEVLLVIFIVSIVMFCNAPTVQYLQVAALLKAQYLKKMMPKITELSETLINFEIDCSKQDANFFIYLIPLTIGIPTVVLVYLGYVPQFPVVPNELIERMKTQGAATFLTVPMDSSAEQIVPMSCTFFILLVMIISILFAISCFIRIKLLMKEKFASSTSNSSKKSQEQLNTMLLIQFIFPFFTIHTPFFITFVLPLFDANLAFFSDNMLYLSAWCPAANPIIVMCIVKVMLLDSGFTVPGIF</sequence>
<dbReference type="PANTHER" id="PTHR47758">
    <property type="entry name" value="SERPENTINE RECEPTOR, CLASS M-RELATED"/>
    <property type="match status" value="1"/>
</dbReference>
<dbReference type="AlphaFoldDB" id="G0NRE2"/>
<dbReference type="EMBL" id="GL379931">
    <property type="protein sequence ID" value="EGT36135.1"/>
    <property type="molecule type" value="Genomic_DNA"/>
</dbReference>
<keyword evidence="1" id="KW-0812">Transmembrane</keyword>
<feature type="transmembrane region" description="Helical" evidence="1">
    <location>
        <begin position="519"/>
        <end position="543"/>
    </location>
</feature>